<evidence type="ECO:0000313" key="4">
    <source>
        <dbReference type="Proteomes" id="UP001218218"/>
    </source>
</evidence>
<dbReference type="InterPro" id="IPR003719">
    <property type="entry name" value="Phenazine_PhzF-like"/>
</dbReference>
<dbReference type="Gene3D" id="3.10.310.10">
    <property type="entry name" value="Diaminopimelate Epimerase, Chain A, domain 1"/>
    <property type="match status" value="2"/>
</dbReference>
<reference evidence="3" key="1">
    <citation type="submission" date="2023-03" db="EMBL/GenBank/DDBJ databases">
        <title>Massive genome expansion in bonnet fungi (Mycena s.s.) driven by repeated elements and novel gene families across ecological guilds.</title>
        <authorList>
            <consortium name="Lawrence Berkeley National Laboratory"/>
            <person name="Harder C.B."/>
            <person name="Miyauchi S."/>
            <person name="Viragh M."/>
            <person name="Kuo A."/>
            <person name="Thoen E."/>
            <person name="Andreopoulos B."/>
            <person name="Lu D."/>
            <person name="Skrede I."/>
            <person name="Drula E."/>
            <person name="Henrissat B."/>
            <person name="Morin E."/>
            <person name="Kohler A."/>
            <person name="Barry K."/>
            <person name="LaButti K."/>
            <person name="Morin E."/>
            <person name="Salamov A."/>
            <person name="Lipzen A."/>
            <person name="Mereny Z."/>
            <person name="Hegedus B."/>
            <person name="Baldrian P."/>
            <person name="Stursova M."/>
            <person name="Weitz H."/>
            <person name="Taylor A."/>
            <person name="Grigoriev I.V."/>
            <person name="Nagy L.G."/>
            <person name="Martin F."/>
            <person name="Kauserud H."/>
        </authorList>
    </citation>
    <scope>NUCLEOTIDE SEQUENCE</scope>
    <source>
        <strain evidence="3">CBHHK002</strain>
    </source>
</reference>
<gene>
    <name evidence="3" type="ORF">DFH08DRAFT_911015</name>
</gene>
<keyword evidence="4" id="KW-1185">Reference proteome</keyword>
<comment type="caution">
    <text evidence="3">The sequence shown here is derived from an EMBL/GenBank/DDBJ whole genome shotgun (WGS) entry which is preliminary data.</text>
</comment>
<sequence length="294" mass="31512">MSRSFPYLVAAAFSKGPFNGNPAAAVFIDENLETDTLMKIAANLNQPITSVIGPQMPSVDKTVAAFGIRWFKPTFREIAICGHGTMVAARAIFERGLGDSVEVVELHTGRGDVMKARKVGKDGIEIRLSSGTLREVSSEESPRIAAAVSKAFGRNVAIKYIGTGGKGFENYVVVELDEQENLGKSEVDAVALLETGYTINVITTASSSGEELFVSRMFAPAVIPPPFEDQVCGSAHCLTGPYWHRKNGLAADQAFNAKMVSSRGGDLNLVWDQKTAVIALKGETFVMASGEIYV</sequence>
<keyword evidence="2" id="KW-0413">Isomerase</keyword>
<dbReference type="PANTHER" id="PTHR13774">
    <property type="entry name" value="PHENAZINE BIOSYNTHESIS PROTEIN"/>
    <property type="match status" value="1"/>
</dbReference>
<name>A0AAD7EZL5_9AGAR</name>
<evidence type="ECO:0000313" key="3">
    <source>
        <dbReference type="EMBL" id="KAJ7361146.1"/>
    </source>
</evidence>
<dbReference type="SUPFAM" id="SSF54506">
    <property type="entry name" value="Diaminopimelate epimerase-like"/>
    <property type="match status" value="1"/>
</dbReference>
<organism evidence="3 4">
    <name type="scientific">Mycena albidolilacea</name>
    <dbReference type="NCBI Taxonomy" id="1033008"/>
    <lineage>
        <taxon>Eukaryota</taxon>
        <taxon>Fungi</taxon>
        <taxon>Dikarya</taxon>
        <taxon>Basidiomycota</taxon>
        <taxon>Agaricomycotina</taxon>
        <taxon>Agaricomycetes</taxon>
        <taxon>Agaricomycetidae</taxon>
        <taxon>Agaricales</taxon>
        <taxon>Marasmiineae</taxon>
        <taxon>Mycenaceae</taxon>
        <taxon>Mycena</taxon>
    </lineage>
</organism>
<dbReference type="Proteomes" id="UP001218218">
    <property type="component" value="Unassembled WGS sequence"/>
</dbReference>
<dbReference type="PANTHER" id="PTHR13774:SF17">
    <property type="entry name" value="PHENAZINE BIOSYNTHESIS-LIKE DOMAIN-CONTAINING PROTEIN"/>
    <property type="match status" value="1"/>
</dbReference>
<dbReference type="EMBL" id="JARIHO010000005">
    <property type="protein sequence ID" value="KAJ7361146.1"/>
    <property type="molecule type" value="Genomic_DNA"/>
</dbReference>
<evidence type="ECO:0000256" key="1">
    <source>
        <dbReference type="ARBA" id="ARBA00008270"/>
    </source>
</evidence>
<evidence type="ECO:0000256" key="2">
    <source>
        <dbReference type="ARBA" id="ARBA00023235"/>
    </source>
</evidence>
<dbReference type="AlphaFoldDB" id="A0AAD7EZL5"/>
<comment type="similarity">
    <text evidence="1">Belongs to the PhzF family.</text>
</comment>
<dbReference type="Pfam" id="PF02567">
    <property type="entry name" value="PhzC-PhzF"/>
    <property type="match status" value="1"/>
</dbReference>
<accession>A0AAD7EZL5</accession>
<proteinExistence type="inferred from homology"/>
<dbReference type="GO" id="GO:0005737">
    <property type="term" value="C:cytoplasm"/>
    <property type="evidence" value="ECO:0007669"/>
    <property type="project" value="TreeGrafter"/>
</dbReference>
<protein>
    <recommendedName>
        <fullName evidence="5">Diaminopimelate epimerase-like protein</fullName>
    </recommendedName>
</protein>
<dbReference type="GO" id="GO:0016853">
    <property type="term" value="F:isomerase activity"/>
    <property type="evidence" value="ECO:0007669"/>
    <property type="project" value="UniProtKB-KW"/>
</dbReference>
<evidence type="ECO:0008006" key="5">
    <source>
        <dbReference type="Google" id="ProtNLM"/>
    </source>
</evidence>
<dbReference type="PIRSF" id="PIRSF016184">
    <property type="entry name" value="PhzC_PhzF"/>
    <property type="match status" value="1"/>
</dbReference>